<dbReference type="SUPFAM" id="SSF50044">
    <property type="entry name" value="SH3-domain"/>
    <property type="match status" value="1"/>
</dbReference>
<organism evidence="6 7">
    <name type="scientific">Synchytrium endobioticum</name>
    <dbReference type="NCBI Taxonomy" id="286115"/>
    <lineage>
        <taxon>Eukaryota</taxon>
        <taxon>Fungi</taxon>
        <taxon>Fungi incertae sedis</taxon>
        <taxon>Chytridiomycota</taxon>
        <taxon>Chytridiomycota incertae sedis</taxon>
        <taxon>Chytridiomycetes</taxon>
        <taxon>Synchytriales</taxon>
        <taxon>Synchytriaceae</taxon>
        <taxon>Synchytrium</taxon>
    </lineage>
</organism>
<dbReference type="Gene3D" id="2.30.30.40">
    <property type="entry name" value="SH3 Domains"/>
    <property type="match status" value="1"/>
</dbReference>
<dbReference type="OrthoDB" id="5340910at2759"/>
<feature type="region of interest" description="Disordered" evidence="3">
    <location>
        <begin position="275"/>
        <end position="296"/>
    </location>
</feature>
<name>A0A507D6V3_9FUNG</name>
<keyword evidence="4" id="KW-0812">Transmembrane</keyword>
<protein>
    <recommendedName>
        <fullName evidence="5">SH3 domain-containing protein</fullName>
    </recommendedName>
</protein>
<gene>
    <name evidence="6" type="ORF">SeLEV6574_g02862</name>
</gene>
<evidence type="ECO:0000259" key="5">
    <source>
        <dbReference type="PROSITE" id="PS50002"/>
    </source>
</evidence>
<reference evidence="6 7" key="1">
    <citation type="journal article" date="2019" name="Sci. Rep.">
        <title>Comparative genomics of chytrid fungi reveal insights into the obligate biotrophic and pathogenic lifestyle of Synchytrium endobioticum.</title>
        <authorList>
            <person name="van de Vossenberg B.T.L.H."/>
            <person name="Warris S."/>
            <person name="Nguyen H.D.T."/>
            <person name="van Gent-Pelzer M.P.E."/>
            <person name="Joly D.L."/>
            <person name="van de Geest H.C."/>
            <person name="Bonants P.J.M."/>
            <person name="Smith D.S."/>
            <person name="Levesque C.A."/>
            <person name="van der Lee T.A.J."/>
        </authorList>
    </citation>
    <scope>NUCLEOTIDE SEQUENCE [LARGE SCALE GENOMIC DNA]</scope>
    <source>
        <strain evidence="6 7">LEV6574</strain>
    </source>
</reference>
<sequence length="363" mass="38713">MADLLGIRAGETPNITSTLTTASRTLVRIATLKGFPSPSPFHSTSPTPTKPTNAINAANERAKLGAAIISPAFVQSPSIPSTATFAPASVSQALDPTQSIYNPPAAQVTYPAITLDNANTSNVQPNNVLLNTILGSVGAIFLLLLIAIAIRFGTLGKQVSPKSPYLGKPGPSVFVSNTPLMSRNRVSPPAMPYTATGLSQRPYRGPEHLRSDLSEISIHSSSNNSSLARYQMYNAPSTALQIPSVPQLPPMYMMNPNANQAPNVLPNYASNRVAETGPRRQSLNVPQPTMAGSGSPGGDNNFLLVYTGIVHSKYVAAQSDELSMDVGQSVQIYCLYEDGWCFGKIQERMGFMPMNFLVFSNLS</sequence>
<feature type="transmembrane region" description="Helical" evidence="4">
    <location>
        <begin position="128"/>
        <end position="150"/>
    </location>
</feature>
<evidence type="ECO:0000313" key="6">
    <source>
        <dbReference type="EMBL" id="TPX47075.1"/>
    </source>
</evidence>
<evidence type="ECO:0000256" key="1">
    <source>
        <dbReference type="ARBA" id="ARBA00022443"/>
    </source>
</evidence>
<evidence type="ECO:0000256" key="3">
    <source>
        <dbReference type="SAM" id="MobiDB-lite"/>
    </source>
</evidence>
<dbReference type="PROSITE" id="PS50002">
    <property type="entry name" value="SH3"/>
    <property type="match status" value="1"/>
</dbReference>
<comment type="caution">
    <text evidence="6">The sequence shown here is derived from an EMBL/GenBank/DDBJ whole genome shotgun (WGS) entry which is preliminary data.</text>
</comment>
<dbReference type="Proteomes" id="UP000320475">
    <property type="component" value="Unassembled WGS sequence"/>
</dbReference>
<dbReference type="EMBL" id="QEAM01000086">
    <property type="protein sequence ID" value="TPX47075.1"/>
    <property type="molecule type" value="Genomic_DNA"/>
</dbReference>
<proteinExistence type="predicted"/>
<dbReference type="InterPro" id="IPR001452">
    <property type="entry name" value="SH3_domain"/>
</dbReference>
<keyword evidence="1 2" id="KW-0728">SH3 domain</keyword>
<dbReference type="AlphaFoldDB" id="A0A507D6V3"/>
<accession>A0A507D6V3</accession>
<dbReference type="InterPro" id="IPR036028">
    <property type="entry name" value="SH3-like_dom_sf"/>
</dbReference>
<feature type="domain" description="SH3" evidence="5">
    <location>
        <begin position="303"/>
        <end position="362"/>
    </location>
</feature>
<keyword evidence="4" id="KW-1133">Transmembrane helix</keyword>
<evidence type="ECO:0000313" key="7">
    <source>
        <dbReference type="Proteomes" id="UP000320475"/>
    </source>
</evidence>
<evidence type="ECO:0000256" key="4">
    <source>
        <dbReference type="SAM" id="Phobius"/>
    </source>
</evidence>
<evidence type="ECO:0000256" key="2">
    <source>
        <dbReference type="PROSITE-ProRule" id="PRU00192"/>
    </source>
</evidence>
<keyword evidence="4" id="KW-0472">Membrane</keyword>
<feature type="compositionally biased region" description="Polar residues" evidence="3">
    <location>
        <begin position="279"/>
        <end position="292"/>
    </location>
</feature>